<feature type="domain" description="Glucose-6-phosphate dehydrogenase NAD-binding" evidence="8">
    <location>
        <begin position="11"/>
        <end position="176"/>
    </location>
</feature>
<dbReference type="UniPathway" id="UPA00115">
    <property type="reaction ID" value="UER00408"/>
</dbReference>
<protein>
    <recommendedName>
        <fullName evidence="6">Glucose-6-phosphate 1-dehydrogenase</fullName>
        <shortName evidence="6">G6PD</shortName>
        <ecNumber evidence="6">1.1.1.49</ecNumber>
    </recommendedName>
</protein>
<comment type="function">
    <text evidence="6">Catalyzes the oxidation of glucose 6-phosphate to 6-phosphogluconolactone.</text>
</comment>
<dbReference type="SUPFAM" id="SSF51735">
    <property type="entry name" value="NAD(P)-binding Rossmann-fold domains"/>
    <property type="match status" value="1"/>
</dbReference>
<feature type="binding site" evidence="6">
    <location>
        <position position="139"/>
    </location>
    <ligand>
        <name>NADP(+)</name>
        <dbReference type="ChEBI" id="CHEBI:58349"/>
    </ligand>
</feature>
<evidence type="ECO:0000256" key="6">
    <source>
        <dbReference type="HAMAP-Rule" id="MF_00966"/>
    </source>
</evidence>
<accession>A0A7K0C3C6</accession>
<dbReference type="Gene3D" id="3.40.50.720">
    <property type="entry name" value="NAD(P)-binding Rossmann-like Domain"/>
    <property type="match status" value="1"/>
</dbReference>
<evidence type="ECO:0000256" key="2">
    <source>
        <dbReference type="ARBA" id="ARBA00022526"/>
    </source>
</evidence>
<dbReference type="RefSeq" id="WP_153538486.1">
    <property type="nucleotide sequence ID" value="NZ_WEGH01000004.1"/>
</dbReference>
<dbReference type="GO" id="GO:0006006">
    <property type="term" value="P:glucose metabolic process"/>
    <property type="evidence" value="ECO:0007669"/>
    <property type="project" value="UniProtKB-KW"/>
</dbReference>
<dbReference type="PIRSF" id="PIRSF000110">
    <property type="entry name" value="G6PD"/>
    <property type="match status" value="1"/>
</dbReference>
<feature type="binding site" evidence="6">
    <location>
        <position position="226"/>
    </location>
    <ligand>
        <name>substrate</name>
    </ligand>
</feature>
<evidence type="ECO:0000313" key="11">
    <source>
        <dbReference type="Proteomes" id="UP000487268"/>
    </source>
</evidence>
<comment type="caution">
    <text evidence="10">The sequence shown here is derived from an EMBL/GenBank/DDBJ whole genome shotgun (WGS) entry which is preliminary data.</text>
</comment>
<dbReference type="SUPFAM" id="SSF55347">
    <property type="entry name" value="Glyceraldehyde-3-phosphate dehydrogenase-like, C-terminal domain"/>
    <property type="match status" value="1"/>
</dbReference>
<dbReference type="OrthoDB" id="9802739at2"/>
<keyword evidence="3 6" id="KW-0521">NADP</keyword>
<name>A0A7K0C3C6_9ACTN</name>
<evidence type="ECO:0000313" key="10">
    <source>
        <dbReference type="EMBL" id="MQY07940.1"/>
    </source>
</evidence>
<dbReference type="InterPro" id="IPR022675">
    <property type="entry name" value="G6P_DH_C"/>
</dbReference>
<feature type="binding site" evidence="6">
    <location>
        <position position="207"/>
    </location>
    <ligand>
        <name>substrate</name>
    </ligand>
</feature>
<evidence type="ECO:0000256" key="4">
    <source>
        <dbReference type="ARBA" id="ARBA00023002"/>
    </source>
</evidence>
<feature type="region of interest" description="Disordered" evidence="7">
    <location>
        <begin position="434"/>
        <end position="465"/>
    </location>
</feature>
<keyword evidence="2 6" id="KW-0313">Glucose metabolism</keyword>
<evidence type="ECO:0000256" key="1">
    <source>
        <dbReference type="ARBA" id="ARBA00004937"/>
    </source>
</evidence>
<proteinExistence type="inferred from homology"/>
<feature type="binding site" evidence="6">
    <location>
        <position position="317"/>
    </location>
    <ligand>
        <name>substrate</name>
    </ligand>
</feature>
<dbReference type="EC" id="1.1.1.49" evidence="6"/>
<feature type="binding site" evidence="6">
    <location>
        <position position="169"/>
    </location>
    <ligand>
        <name>substrate</name>
    </ligand>
</feature>
<dbReference type="GO" id="GO:0050661">
    <property type="term" value="F:NADP binding"/>
    <property type="evidence" value="ECO:0007669"/>
    <property type="project" value="UniProtKB-UniRule"/>
</dbReference>
<gene>
    <name evidence="10" type="primary">zwf1_2</name>
    <name evidence="6" type="synonym">zwf</name>
    <name evidence="10" type="ORF">ACRB68_60420</name>
</gene>
<evidence type="ECO:0000259" key="9">
    <source>
        <dbReference type="Pfam" id="PF02781"/>
    </source>
</evidence>
<keyword evidence="4 6" id="KW-0560">Oxidoreductase</keyword>
<feature type="binding site" evidence="6">
    <location>
        <begin position="86"/>
        <end position="87"/>
    </location>
    <ligand>
        <name>NADP(+)</name>
        <dbReference type="ChEBI" id="CHEBI:58349"/>
    </ligand>
</feature>
<dbReference type="EMBL" id="WEGH01000004">
    <property type="protein sequence ID" value="MQY07940.1"/>
    <property type="molecule type" value="Genomic_DNA"/>
</dbReference>
<dbReference type="InterPro" id="IPR001282">
    <property type="entry name" value="G6P_DH"/>
</dbReference>
<sequence>MGNPQKADVFVLFGITGDLAKKMLFPALYRLTERGALGIPVVGVAVSDWTDADLVEHAHASISESIDIDEKVFGELAAQLTMVNGDFKEGATFNRLADKLKGKGFAAHYLAVPPFLFTTVAAGLAGAGLNDNSRLVVEKPFGHDLESARKLDRDLTQYFDEEHLFRVDHFLGNTAIEGLQAARFSNTLLSAIWNRDHVERVEINLLENFDVADRGSFYDPVGCVRDVVQNHLLQVFALVAMDPPAKPGADGLRLEKWRVLNATRKIDPAETVRGQYRGYQDVDGVKRDSTTETYVAARLWIDNWRWQGVPFYLRSGKSLKVTDTDMVMRLRRPVVDLFPGRDGKAVPNVLRFRFEQRTGLTIEMVLENPEEGRPPTVVPVSVDFKDHIGREEKPYENIFEAAITGNGEFFAEMHAIEECWRIVGDIIDSPDRPVTYEQGSWGPESAATLPGPDGWHNPPANMPQS</sequence>
<keyword evidence="11" id="KW-1185">Reference proteome</keyword>
<dbReference type="PRINTS" id="PR00079">
    <property type="entry name" value="G6PDHDRGNASE"/>
</dbReference>
<dbReference type="GO" id="GO:0009051">
    <property type="term" value="P:pentose-phosphate shunt, oxidative branch"/>
    <property type="evidence" value="ECO:0007669"/>
    <property type="project" value="TreeGrafter"/>
</dbReference>
<evidence type="ECO:0000259" key="8">
    <source>
        <dbReference type="Pfam" id="PF00479"/>
    </source>
</evidence>
<dbReference type="InterPro" id="IPR022674">
    <property type="entry name" value="G6P_DH_NAD-bd"/>
</dbReference>
<dbReference type="Proteomes" id="UP000487268">
    <property type="component" value="Unassembled WGS sequence"/>
</dbReference>
<comment type="pathway">
    <text evidence="1 6">Carbohydrate degradation; pentose phosphate pathway; D-ribulose 5-phosphate from D-glucose 6-phosphate (oxidative stage): step 1/3.</text>
</comment>
<reference evidence="10 11" key="1">
    <citation type="submission" date="2019-10" db="EMBL/GenBank/DDBJ databases">
        <title>Actinomadura rubteroloni sp. nov. and Actinomadura macrotermitis sp. nov., isolated from the gut of fungus growing-termite Macrotermes natalensis.</title>
        <authorList>
            <person name="Benndorf R."/>
            <person name="Martin K."/>
            <person name="Kuefner M."/>
            <person name="De Beer W."/>
            <person name="Kaster A.-K."/>
            <person name="Vollmers J."/>
            <person name="Poulsen M."/>
            <person name="Beemelmanns C."/>
        </authorList>
    </citation>
    <scope>NUCLEOTIDE SEQUENCE [LARGE SCALE GENOMIC DNA]</scope>
    <source>
        <strain evidence="10 11">RB68</strain>
    </source>
</reference>
<evidence type="ECO:0000256" key="5">
    <source>
        <dbReference type="ARBA" id="ARBA00023277"/>
    </source>
</evidence>
<evidence type="ECO:0000256" key="7">
    <source>
        <dbReference type="SAM" id="MobiDB-lite"/>
    </source>
</evidence>
<keyword evidence="5 6" id="KW-0119">Carbohydrate metabolism</keyword>
<dbReference type="Pfam" id="PF02781">
    <property type="entry name" value="G6PD_C"/>
    <property type="match status" value="1"/>
</dbReference>
<comment type="caution">
    <text evidence="6">Lacks conserved residue(s) required for the propagation of feature annotation.</text>
</comment>
<dbReference type="GO" id="GO:0004345">
    <property type="term" value="F:glucose-6-phosphate dehydrogenase activity"/>
    <property type="evidence" value="ECO:0007669"/>
    <property type="project" value="UniProtKB-UniRule"/>
</dbReference>
<organism evidence="10 11">
    <name type="scientific">Actinomadura macrotermitis</name>
    <dbReference type="NCBI Taxonomy" id="2585200"/>
    <lineage>
        <taxon>Bacteria</taxon>
        <taxon>Bacillati</taxon>
        <taxon>Actinomycetota</taxon>
        <taxon>Actinomycetes</taxon>
        <taxon>Streptosporangiales</taxon>
        <taxon>Thermomonosporaceae</taxon>
        <taxon>Actinomadura</taxon>
    </lineage>
</organism>
<dbReference type="AlphaFoldDB" id="A0A7K0C3C6"/>
<comment type="catalytic activity">
    <reaction evidence="6">
        <text>D-glucose 6-phosphate + NADP(+) = 6-phospho-D-glucono-1,5-lactone + NADPH + H(+)</text>
        <dbReference type="Rhea" id="RHEA:15841"/>
        <dbReference type="ChEBI" id="CHEBI:15378"/>
        <dbReference type="ChEBI" id="CHEBI:57783"/>
        <dbReference type="ChEBI" id="CHEBI:57955"/>
        <dbReference type="ChEBI" id="CHEBI:58349"/>
        <dbReference type="ChEBI" id="CHEBI:61548"/>
        <dbReference type="EC" id="1.1.1.49"/>
    </reaction>
</comment>
<dbReference type="PANTHER" id="PTHR23429">
    <property type="entry name" value="GLUCOSE-6-PHOSPHATE 1-DEHYDROGENASE G6PD"/>
    <property type="match status" value="1"/>
</dbReference>
<dbReference type="NCBIfam" id="TIGR00871">
    <property type="entry name" value="zwf"/>
    <property type="match status" value="1"/>
</dbReference>
<evidence type="ECO:0000256" key="3">
    <source>
        <dbReference type="ARBA" id="ARBA00022857"/>
    </source>
</evidence>
<feature type="domain" description="Glucose-6-phosphate dehydrogenase C-terminal" evidence="9">
    <location>
        <begin position="181"/>
        <end position="450"/>
    </location>
</feature>
<comment type="similarity">
    <text evidence="6">Belongs to the glucose-6-phosphate dehydrogenase family.</text>
</comment>
<dbReference type="PANTHER" id="PTHR23429:SF0">
    <property type="entry name" value="GLUCOSE-6-PHOSPHATE 1-DEHYDROGENASE"/>
    <property type="match status" value="1"/>
</dbReference>
<dbReference type="HAMAP" id="MF_00966">
    <property type="entry name" value="G6PD"/>
    <property type="match status" value="1"/>
</dbReference>
<dbReference type="Gene3D" id="3.30.360.10">
    <property type="entry name" value="Dihydrodipicolinate Reductase, domain 2"/>
    <property type="match status" value="1"/>
</dbReference>
<dbReference type="GO" id="GO:0005829">
    <property type="term" value="C:cytosol"/>
    <property type="evidence" value="ECO:0007669"/>
    <property type="project" value="TreeGrafter"/>
</dbReference>
<feature type="active site" description="Proton acceptor" evidence="6">
    <location>
        <position position="231"/>
    </location>
</feature>
<dbReference type="InterPro" id="IPR036291">
    <property type="entry name" value="NAD(P)-bd_dom_sf"/>
</dbReference>
<dbReference type="Pfam" id="PF00479">
    <property type="entry name" value="G6PD_N"/>
    <property type="match status" value="1"/>
</dbReference>